<evidence type="ECO:0000313" key="3">
    <source>
        <dbReference type="Proteomes" id="UP001652620"/>
    </source>
</evidence>
<protein>
    <submittedName>
        <fullName evidence="4">Uncharacterized protein LOC105222627</fullName>
    </submittedName>
</protein>
<sequence length="290" mass="29620">MRAFIVLALFAVGRADVGGYNYPSAGGSLGGLGGSHGSDGAALLSAPIGGHGAGPVSSGGIGDFGSPLSAPVDAGHAAPAPAAPEFQKEFFTYTAPEADFDDDKSLGDLSGSLKKNLRVVFIKGPENNGLSEAAIQLAKHAGEERTAIYVLQKQNDISGLAQQLQNLNRQNTNKPEVHFVKYRTPEDAAHAQHAIQQQYDDLGGKSVSHDGGLAPVHNYASPAAPAAPVAPSNSYIPPAAPVAPEAPAAPVAPVAPSNSYIPPAAPANTYIPPASQPQAPSNAYLPILKF</sequence>
<dbReference type="GeneID" id="105222627"/>
<dbReference type="AlphaFoldDB" id="A0A6I9URT4"/>
<keyword evidence="3" id="KW-1185">Reference proteome</keyword>
<dbReference type="InParanoid" id="A0A6I9URT4"/>
<reference evidence="4" key="2">
    <citation type="submission" date="2025-08" db="UniProtKB">
        <authorList>
            <consortium name="RefSeq"/>
        </authorList>
    </citation>
    <scope>IDENTIFICATION</scope>
    <source>
        <tissue evidence="4">Adult</tissue>
    </source>
</reference>
<dbReference type="OrthoDB" id="8055638at2759"/>
<dbReference type="Pfam" id="PF03103">
    <property type="entry name" value="DUF243"/>
    <property type="match status" value="1"/>
</dbReference>
<dbReference type="InterPro" id="IPR004145">
    <property type="entry name" value="DUF243"/>
</dbReference>
<feature type="signal peptide" evidence="1">
    <location>
        <begin position="1"/>
        <end position="15"/>
    </location>
</feature>
<gene>
    <name evidence="4" type="primary">LOC105222627</name>
</gene>
<evidence type="ECO:0000313" key="4">
    <source>
        <dbReference type="RefSeq" id="XP_011198316.2"/>
    </source>
</evidence>
<dbReference type="GO" id="GO:0062129">
    <property type="term" value="C:chitin-based extracellular matrix"/>
    <property type="evidence" value="ECO:0007669"/>
    <property type="project" value="TreeGrafter"/>
</dbReference>
<accession>A0A6I9URT4</accession>
<name>A0A6I9URT4_BACDO</name>
<dbReference type="SMART" id="SM00690">
    <property type="entry name" value="DM5"/>
    <property type="match status" value="1"/>
</dbReference>
<organism evidence="3 4">
    <name type="scientific">Bactrocera dorsalis</name>
    <name type="common">Oriental fruit fly</name>
    <name type="synonym">Dacus dorsalis</name>
    <dbReference type="NCBI Taxonomy" id="27457"/>
    <lineage>
        <taxon>Eukaryota</taxon>
        <taxon>Metazoa</taxon>
        <taxon>Ecdysozoa</taxon>
        <taxon>Arthropoda</taxon>
        <taxon>Hexapoda</taxon>
        <taxon>Insecta</taxon>
        <taxon>Pterygota</taxon>
        <taxon>Neoptera</taxon>
        <taxon>Endopterygota</taxon>
        <taxon>Diptera</taxon>
        <taxon>Brachycera</taxon>
        <taxon>Muscomorpha</taxon>
        <taxon>Tephritoidea</taxon>
        <taxon>Tephritidae</taxon>
        <taxon>Bactrocera</taxon>
        <taxon>Bactrocera</taxon>
    </lineage>
</organism>
<dbReference type="KEGG" id="bdr:105222627"/>
<keyword evidence="1" id="KW-0732">Signal</keyword>
<dbReference type="PANTHER" id="PTHR31927">
    <property type="entry name" value="FI07246P-RELATED-RELATED"/>
    <property type="match status" value="1"/>
</dbReference>
<feature type="domain" description="DUF243" evidence="2">
    <location>
        <begin position="84"/>
        <end position="185"/>
    </location>
</feature>
<dbReference type="Proteomes" id="UP001652620">
    <property type="component" value="Chromosome 2"/>
</dbReference>
<evidence type="ECO:0000259" key="2">
    <source>
        <dbReference type="SMART" id="SM00690"/>
    </source>
</evidence>
<dbReference type="PANTHER" id="PTHR31927:SF2">
    <property type="entry name" value="FI07246P-RELATED"/>
    <property type="match status" value="1"/>
</dbReference>
<proteinExistence type="predicted"/>
<feature type="chain" id="PRO_5047157506" evidence="1">
    <location>
        <begin position="16"/>
        <end position="290"/>
    </location>
</feature>
<dbReference type="GO" id="GO:0008010">
    <property type="term" value="F:structural constituent of chitin-based larval cuticle"/>
    <property type="evidence" value="ECO:0007669"/>
    <property type="project" value="TreeGrafter"/>
</dbReference>
<reference evidence="3" key="1">
    <citation type="submission" date="2025-05" db="UniProtKB">
        <authorList>
            <consortium name="RefSeq"/>
        </authorList>
    </citation>
    <scope>NUCLEOTIDE SEQUENCE [LARGE SCALE GENOMIC DNA]</scope>
</reference>
<dbReference type="RefSeq" id="XP_011198316.2">
    <property type="nucleotide sequence ID" value="XM_011200014.4"/>
</dbReference>
<evidence type="ECO:0000256" key="1">
    <source>
        <dbReference type="SAM" id="SignalP"/>
    </source>
</evidence>
<dbReference type="GO" id="GO:0040003">
    <property type="term" value="P:chitin-based cuticle development"/>
    <property type="evidence" value="ECO:0007669"/>
    <property type="project" value="TreeGrafter"/>
</dbReference>